<evidence type="ECO:0000313" key="2">
    <source>
        <dbReference type="EMBL" id="CEK51103.1"/>
    </source>
</evidence>
<feature type="region of interest" description="Disordered" evidence="1">
    <location>
        <begin position="1"/>
        <end position="83"/>
    </location>
</feature>
<feature type="non-terminal residue" evidence="2">
    <location>
        <position position="174"/>
    </location>
</feature>
<accession>A0A0B6Y4T6</accession>
<proteinExistence type="predicted"/>
<protein>
    <submittedName>
        <fullName evidence="2">Uncharacterized protein</fullName>
    </submittedName>
</protein>
<evidence type="ECO:0000256" key="1">
    <source>
        <dbReference type="SAM" id="MobiDB-lite"/>
    </source>
</evidence>
<dbReference type="AlphaFoldDB" id="A0A0B6Y4T6"/>
<dbReference type="InterPro" id="IPR042480">
    <property type="entry name" value="DISP3"/>
</dbReference>
<dbReference type="PANTHER" id="PTHR46687:SF1">
    <property type="entry name" value="PROTEIN DISPATCHED HOMOLOG 3"/>
    <property type="match status" value="1"/>
</dbReference>
<dbReference type="PANTHER" id="PTHR46687">
    <property type="entry name" value="PROTEIN DISPATCHED HOMOLOG 3"/>
    <property type="match status" value="1"/>
</dbReference>
<sequence length="174" mass="18773">PTTAASLPFTAAPLPTTAAPSLFTAAPSPTTAAPQEDVSVPQHNKHLDIPQTTKSSYTITGDTQQSNQEQGSPTQNKSSSVEENFNACEGQSCNNLKDRPLLESGATVYVVFGIKGVDRSQEDVGHVLDQFKGKAIFDLKFGETFNLDFHDLVHLRELCIVCNVISNQTDLVKP</sequence>
<dbReference type="GO" id="GO:0005737">
    <property type="term" value="C:cytoplasm"/>
    <property type="evidence" value="ECO:0007669"/>
    <property type="project" value="TreeGrafter"/>
</dbReference>
<feature type="compositionally biased region" description="Low complexity" evidence="1">
    <location>
        <begin position="1"/>
        <end position="34"/>
    </location>
</feature>
<organism evidence="2">
    <name type="scientific">Arion vulgaris</name>
    <dbReference type="NCBI Taxonomy" id="1028688"/>
    <lineage>
        <taxon>Eukaryota</taxon>
        <taxon>Metazoa</taxon>
        <taxon>Spiralia</taxon>
        <taxon>Lophotrochozoa</taxon>
        <taxon>Mollusca</taxon>
        <taxon>Gastropoda</taxon>
        <taxon>Heterobranchia</taxon>
        <taxon>Euthyneura</taxon>
        <taxon>Panpulmonata</taxon>
        <taxon>Eupulmonata</taxon>
        <taxon>Stylommatophora</taxon>
        <taxon>Helicina</taxon>
        <taxon>Arionoidea</taxon>
        <taxon>Arionidae</taxon>
        <taxon>Arion</taxon>
    </lineage>
</organism>
<feature type="compositionally biased region" description="Polar residues" evidence="1">
    <location>
        <begin position="50"/>
        <end position="83"/>
    </location>
</feature>
<name>A0A0B6Y4T6_9EUPU</name>
<reference evidence="2" key="1">
    <citation type="submission" date="2014-12" db="EMBL/GenBank/DDBJ databases">
        <title>Insight into the proteome of Arion vulgaris.</title>
        <authorList>
            <person name="Aradska J."/>
            <person name="Bulat T."/>
            <person name="Smidak R."/>
            <person name="Sarate P."/>
            <person name="Gangsoo J."/>
            <person name="Sialana F."/>
            <person name="Bilban M."/>
            <person name="Lubec G."/>
        </authorList>
    </citation>
    <scope>NUCLEOTIDE SEQUENCE</scope>
    <source>
        <tissue evidence="2">Skin</tissue>
    </source>
</reference>
<feature type="non-terminal residue" evidence="2">
    <location>
        <position position="1"/>
    </location>
</feature>
<dbReference type="EMBL" id="HACG01004238">
    <property type="protein sequence ID" value="CEK51103.1"/>
    <property type="molecule type" value="Transcribed_RNA"/>
</dbReference>
<gene>
    <name evidence="2" type="primary">ORF12504</name>
</gene>